<keyword evidence="1" id="KW-0813">Transport</keyword>
<reference evidence="6" key="1">
    <citation type="submission" date="2023-09" db="EMBL/GenBank/DDBJ databases">
        <authorList>
            <consortium name="CW5 consortium"/>
            <person name="Lu C.-W."/>
        </authorList>
    </citation>
    <scope>NUCLEOTIDE SEQUENCE</scope>
    <source>
        <strain evidence="6">KPS</strain>
    </source>
</reference>
<evidence type="ECO:0000256" key="4">
    <source>
        <dbReference type="SAM" id="MobiDB-lite"/>
    </source>
</evidence>
<evidence type="ECO:0000256" key="1">
    <source>
        <dbReference type="ARBA" id="ARBA00022448"/>
    </source>
</evidence>
<keyword evidence="3 6" id="KW-0067">ATP-binding</keyword>
<sequence length="264" mass="27909">MSRAQGSAVSPHSAAPDDAPGMDATPAAAPPRAATRAASPPILLQSVSKAYRRGAQVVPVLTNVNMTVAPGEFLALMGPSGSGKSTLLNLIAGIDRVDAGSIHVGETDITTLDDADLARWRSRSVGFIFQFYNLIPVLNALENVELPLLLTPLSGRERRERARTALAMVGLSDRMDHYPGQLSGGQQQRTAIARALVADPDILVADEPTGDLDRVSAGEILNLMSGLNRTMGKTIIMVTHDPRAAERAGRLLLLEKGELADAHA</sequence>
<evidence type="ECO:0000256" key="3">
    <source>
        <dbReference type="ARBA" id="ARBA00022840"/>
    </source>
</evidence>
<keyword evidence="7" id="KW-1185">Reference proteome</keyword>
<dbReference type="EMBL" id="CP133659">
    <property type="protein sequence ID" value="WMW66196.1"/>
    <property type="molecule type" value="Genomic_DNA"/>
</dbReference>
<name>A0ABY9R4G2_9BACT</name>
<dbReference type="PANTHER" id="PTHR24220">
    <property type="entry name" value="IMPORT ATP-BINDING PROTEIN"/>
    <property type="match status" value="1"/>
</dbReference>
<dbReference type="InterPro" id="IPR027417">
    <property type="entry name" value="P-loop_NTPase"/>
</dbReference>
<dbReference type="SUPFAM" id="SSF52540">
    <property type="entry name" value="P-loop containing nucleoside triphosphate hydrolases"/>
    <property type="match status" value="1"/>
</dbReference>
<dbReference type="Gene3D" id="3.40.50.300">
    <property type="entry name" value="P-loop containing nucleotide triphosphate hydrolases"/>
    <property type="match status" value="1"/>
</dbReference>
<feature type="domain" description="ABC transporter" evidence="5">
    <location>
        <begin position="42"/>
        <end position="264"/>
    </location>
</feature>
<feature type="region of interest" description="Disordered" evidence="4">
    <location>
        <begin position="1"/>
        <end position="37"/>
    </location>
</feature>
<dbReference type="GO" id="GO:0005524">
    <property type="term" value="F:ATP binding"/>
    <property type="evidence" value="ECO:0007669"/>
    <property type="project" value="UniProtKB-KW"/>
</dbReference>
<evidence type="ECO:0000313" key="6">
    <source>
        <dbReference type="EMBL" id="WMW66196.1"/>
    </source>
</evidence>
<dbReference type="InterPro" id="IPR003593">
    <property type="entry name" value="AAA+_ATPase"/>
</dbReference>
<dbReference type="Pfam" id="PF00005">
    <property type="entry name" value="ABC_tran"/>
    <property type="match status" value="1"/>
</dbReference>
<evidence type="ECO:0000313" key="7">
    <source>
        <dbReference type="Proteomes" id="UP001180616"/>
    </source>
</evidence>
<evidence type="ECO:0000256" key="2">
    <source>
        <dbReference type="ARBA" id="ARBA00022741"/>
    </source>
</evidence>
<dbReference type="InterPro" id="IPR003439">
    <property type="entry name" value="ABC_transporter-like_ATP-bd"/>
</dbReference>
<dbReference type="Proteomes" id="UP001180616">
    <property type="component" value="Chromosome"/>
</dbReference>
<feature type="compositionally biased region" description="Low complexity" evidence="4">
    <location>
        <begin position="24"/>
        <end position="37"/>
    </location>
</feature>
<organism evidence="6 7">
    <name type="scientific">Nitratidesulfovibrio liaohensis</name>
    <dbReference type="NCBI Taxonomy" id="2604158"/>
    <lineage>
        <taxon>Bacteria</taxon>
        <taxon>Pseudomonadati</taxon>
        <taxon>Thermodesulfobacteriota</taxon>
        <taxon>Desulfovibrionia</taxon>
        <taxon>Desulfovibrionales</taxon>
        <taxon>Desulfovibrionaceae</taxon>
        <taxon>Nitratidesulfovibrio</taxon>
    </lineage>
</organism>
<gene>
    <name evidence="6" type="ORF">KPS_000754</name>
</gene>
<dbReference type="InterPro" id="IPR017911">
    <property type="entry name" value="MacB-like_ATP-bd"/>
</dbReference>
<dbReference type="CDD" id="cd03255">
    <property type="entry name" value="ABC_MJ0796_LolCDE_FtsE"/>
    <property type="match status" value="1"/>
</dbReference>
<dbReference type="PROSITE" id="PS50893">
    <property type="entry name" value="ABC_TRANSPORTER_2"/>
    <property type="match status" value="1"/>
</dbReference>
<dbReference type="InterPro" id="IPR015854">
    <property type="entry name" value="ABC_transpr_LolD-like"/>
</dbReference>
<evidence type="ECO:0000259" key="5">
    <source>
        <dbReference type="PROSITE" id="PS50893"/>
    </source>
</evidence>
<dbReference type="SMART" id="SM00382">
    <property type="entry name" value="AAA"/>
    <property type="match status" value="1"/>
</dbReference>
<feature type="compositionally biased region" description="Polar residues" evidence="4">
    <location>
        <begin position="1"/>
        <end position="10"/>
    </location>
</feature>
<proteinExistence type="predicted"/>
<dbReference type="PANTHER" id="PTHR24220:SF452">
    <property type="entry name" value="ABC TRANSPORTER ATP-BINDING PROTEIN"/>
    <property type="match status" value="1"/>
</dbReference>
<accession>A0ABY9R4G2</accession>
<keyword evidence="2" id="KW-0547">Nucleotide-binding</keyword>
<protein>
    <submittedName>
        <fullName evidence="6">ABC transporter ATP-binding protein</fullName>
    </submittedName>
</protein>